<sequence length="39" mass="4225">MFCVRGGMVVLFGRGGLSSFCTKITSHNFALLTARTPFT</sequence>
<dbReference type="EMBL" id="GBXM01047757">
    <property type="protein sequence ID" value="JAH60820.1"/>
    <property type="molecule type" value="Transcribed_RNA"/>
</dbReference>
<accession>A0A0E9U6Q7</accession>
<dbReference type="AlphaFoldDB" id="A0A0E9U6Q7"/>
<proteinExistence type="predicted"/>
<reference evidence="1" key="2">
    <citation type="journal article" date="2015" name="Fish Shellfish Immunol.">
        <title>Early steps in the European eel (Anguilla anguilla)-Vibrio vulnificus interaction in the gills: Role of the RtxA13 toxin.</title>
        <authorList>
            <person name="Callol A."/>
            <person name="Pajuelo D."/>
            <person name="Ebbesson L."/>
            <person name="Teles M."/>
            <person name="MacKenzie S."/>
            <person name="Amaro C."/>
        </authorList>
    </citation>
    <scope>NUCLEOTIDE SEQUENCE</scope>
</reference>
<protein>
    <submittedName>
        <fullName evidence="1">Uncharacterized protein</fullName>
    </submittedName>
</protein>
<organism evidence="1">
    <name type="scientific">Anguilla anguilla</name>
    <name type="common">European freshwater eel</name>
    <name type="synonym">Muraena anguilla</name>
    <dbReference type="NCBI Taxonomy" id="7936"/>
    <lineage>
        <taxon>Eukaryota</taxon>
        <taxon>Metazoa</taxon>
        <taxon>Chordata</taxon>
        <taxon>Craniata</taxon>
        <taxon>Vertebrata</taxon>
        <taxon>Euteleostomi</taxon>
        <taxon>Actinopterygii</taxon>
        <taxon>Neopterygii</taxon>
        <taxon>Teleostei</taxon>
        <taxon>Anguilliformes</taxon>
        <taxon>Anguillidae</taxon>
        <taxon>Anguilla</taxon>
    </lineage>
</organism>
<name>A0A0E9U6Q7_ANGAN</name>
<evidence type="ECO:0000313" key="1">
    <source>
        <dbReference type="EMBL" id="JAH60820.1"/>
    </source>
</evidence>
<reference evidence="1" key="1">
    <citation type="submission" date="2014-11" db="EMBL/GenBank/DDBJ databases">
        <authorList>
            <person name="Amaro Gonzalez C."/>
        </authorList>
    </citation>
    <scope>NUCLEOTIDE SEQUENCE</scope>
</reference>